<feature type="domain" description="Peptidase S8/S53" evidence="7">
    <location>
        <begin position="161"/>
        <end position="431"/>
    </location>
</feature>
<evidence type="ECO:0000256" key="1">
    <source>
        <dbReference type="ARBA" id="ARBA00011073"/>
    </source>
</evidence>
<feature type="signal peptide" evidence="6">
    <location>
        <begin position="1"/>
        <end position="19"/>
    </location>
</feature>
<evidence type="ECO:0000256" key="4">
    <source>
        <dbReference type="ARBA" id="ARBA00022825"/>
    </source>
</evidence>
<accession>A0A0W0TL37</accession>
<name>A0A0W0TL37_9GAMM</name>
<dbReference type="GO" id="GO:0008237">
    <property type="term" value="F:metallopeptidase activity"/>
    <property type="evidence" value="ECO:0007669"/>
    <property type="project" value="UniProtKB-KW"/>
</dbReference>
<dbReference type="GO" id="GO:0006508">
    <property type="term" value="P:proteolysis"/>
    <property type="evidence" value="ECO:0007669"/>
    <property type="project" value="UniProtKB-KW"/>
</dbReference>
<dbReference type="InterPro" id="IPR050131">
    <property type="entry name" value="Peptidase_S8_subtilisin-like"/>
</dbReference>
<evidence type="ECO:0000256" key="3">
    <source>
        <dbReference type="ARBA" id="ARBA00022801"/>
    </source>
</evidence>
<evidence type="ECO:0000313" key="9">
    <source>
        <dbReference type="EMBL" id="SPX62548.1"/>
    </source>
</evidence>
<dbReference type="STRING" id="453.Lfee_2133"/>
<feature type="active site" description="Charge relay system" evidence="5">
    <location>
        <position position="392"/>
    </location>
</feature>
<dbReference type="PROSITE" id="PS00136">
    <property type="entry name" value="SUBTILASE_ASP"/>
    <property type="match status" value="1"/>
</dbReference>
<reference evidence="9 11" key="2">
    <citation type="submission" date="2018-06" db="EMBL/GenBank/DDBJ databases">
        <authorList>
            <consortium name="Pathogen Informatics"/>
            <person name="Doyle S."/>
        </authorList>
    </citation>
    <scope>NUCLEOTIDE SEQUENCE [LARGE SCALE GENOMIC DNA]</scope>
    <source>
        <strain evidence="9 11">NCTC12022</strain>
    </source>
</reference>
<evidence type="ECO:0000256" key="2">
    <source>
        <dbReference type="ARBA" id="ARBA00022670"/>
    </source>
</evidence>
<keyword evidence="2 5" id="KW-0645">Protease</keyword>
<comment type="similarity">
    <text evidence="1 5">Belongs to the peptidase S8 family.</text>
</comment>
<feature type="chain" id="PRO_5033244707" evidence="6">
    <location>
        <begin position="20"/>
        <end position="560"/>
    </location>
</feature>
<dbReference type="InterPro" id="IPR015500">
    <property type="entry name" value="Peptidase_S8_subtilisin-rel"/>
</dbReference>
<keyword evidence="8" id="KW-0482">Metalloprotease</keyword>
<dbReference type="OrthoDB" id="9790784at2"/>
<dbReference type="PANTHER" id="PTHR43806:SF11">
    <property type="entry name" value="CEREVISIN-RELATED"/>
    <property type="match status" value="1"/>
</dbReference>
<dbReference type="Gene3D" id="3.40.50.200">
    <property type="entry name" value="Peptidase S8/S53 domain"/>
    <property type="match status" value="1"/>
</dbReference>
<evidence type="ECO:0000313" key="11">
    <source>
        <dbReference type="Proteomes" id="UP000251942"/>
    </source>
</evidence>
<evidence type="ECO:0000259" key="7">
    <source>
        <dbReference type="Pfam" id="PF00082"/>
    </source>
</evidence>
<dbReference type="AlphaFoldDB" id="A0A0W0TL37"/>
<dbReference type="Pfam" id="PF00082">
    <property type="entry name" value="Peptidase_S8"/>
    <property type="match status" value="1"/>
</dbReference>
<keyword evidence="4 5" id="KW-0720">Serine protease</keyword>
<dbReference type="InterPro" id="IPR023827">
    <property type="entry name" value="Peptidase_S8_Asp-AS"/>
</dbReference>
<gene>
    <name evidence="9" type="primary">aprE</name>
    <name evidence="8" type="ORF">Lfee_2133</name>
    <name evidence="9" type="ORF">NCTC12022_03309</name>
</gene>
<keyword evidence="3 5" id="KW-0378">Hydrolase</keyword>
<dbReference type="Proteomes" id="UP000054698">
    <property type="component" value="Unassembled WGS sequence"/>
</dbReference>
<evidence type="ECO:0000256" key="6">
    <source>
        <dbReference type="SAM" id="SignalP"/>
    </source>
</evidence>
<dbReference type="PROSITE" id="PS51892">
    <property type="entry name" value="SUBTILASE"/>
    <property type="match status" value="1"/>
</dbReference>
<dbReference type="GO" id="GO:0004252">
    <property type="term" value="F:serine-type endopeptidase activity"/>
    <property type="evidence" value="ECO:0007669"/>
    <property type="project" value="UniProtKB-UniRule"/>
</dbReference>
<dbReference type="PANTHER" id="PTHR43806">
    <property type="entry name" value="PEPTIDASE S8"/>
    <property type="match status" value="1"/>
</dbReference>
<dbReference type="InterPro" id="IPR000209">
    <property type="entry name" value="Peptidase_S8/S53_dom"/>
</dbReference>
<evidence type="ECO:0000313" key="8">
    <source>
        <dbReference type="EMBL" id="KTC96335.1"/>
    </source>
</evidence>
<feature type="active site" description="Charge relay system" evidence="5">
    <location>
        <position position="208"/>
    </location>
</feature>
<evidence type="ECO:0000313" key="10">
    <source>
        <dbReference type="Proteomes" id="UP000054698"/>
    </source>
</evidence>
<dbReference type="EMBL" id="LNYB01000081">
    <property type="protein sequence ID" value="KTC96335.1"/>
    <property type="molecule type" value="Genomic_DNA"/>
</dbReference>
<dbReference type="InterPro" id="IPR036852">
    <property type="entry name" value="Peptidase_S8/S53_dom_sf"/>
</dbReference>
<dbReference type="RefSeq" id="WP_058446633.1">
    <property type="nucleotide sequence ID" value="NZ_CAAAHT010000001.1"/>
</dbReference>
<sequence length="560" mass="60481">MRCQGLIGLVLFSFIRLVAAEEAAVRVIVKYKQPLAVSSLRTVLSQTAHYPIYSLTPIAGGAYTLVFNDKNLPKSGLKKIDSTARILEQLRKNPNIVYAVKDRVGHFKPVPHPQTVLSMPMLSHELQWDEFSPPAGMMLESAPGRRDGAWAYSTGLARNPVIVAVLDTGITLNDSLINNLVKDAAGNIWGWNFAANNNNVIDETGTYHGTHVAGIIAGYGDVMVGVGENLKILPVKIPDARGMFYESQVINAIYWSVGGRVPGAPDNPYPAKVLNMSFGVDERPGKEIDHCDAALQDALLFVRQQGAVITAAAGNDNRWEHYNAPAACNGTMKIAATGPEGLRAYYSNYGPSVSFSAPGGDLRYGREGGILSTVNPGGGYQGTGFDFYQGSSMASPHAAGVAGLIFAIREGEILPEQVEQILYATTHDFGKSNDSNKSCVGEKPCGHGILDAEKAVKATLANFDRIITVPTANGLTLSSCGRSTYRPAITILNTGTKKEPTEWLQMTTACQQKNEYSRIQLRQTNGDEIIVNYGAVSYRLNNSGFRRCQLIGKQGVGCYR</sequence>
<feature type="active site" description="Charge relay system" evidence="5">
    <location>
        <position position="167"/>
    </location>
</feature>
<dbReference type="PROSITE" id="PS00137">
    <property type="entry name" value="SUBTILASE_HIS"/>
    <property type="match status" value="1"/>
</dbReference>
<reference evidence="8 10" key="1">
    <citation type="submission" date="2015-11" db="EMBL/GenBank/DDBJ databases">
        <title>Genomic analysis of 38 Legionella species identifies large and diverse effector repertoires.</title>
        <authorList>
            <person name="Burstein D."/>
            <person name="Amaro F."/>
            <person name="Zusman T."/>
            <person name="Lifshitz Z."/>
            <person name="Cohen O."/>
            <person name="Gilbert J.A."/>
            <person name="Pupko T."/>
            <person name="Shuman H.A."/>
            <person name="Segal G."/>
        </authorList>
    </citation>
    <scope>NUCLEOTIDE SEQUENCE [LARGE SCALE GENOMIC DNA]</scope>
    <source>
        <strain evidence="8 10">WO-44C</strain>
    </source>
</reference>
<dbReference type="Proteomes" id="UP000251942">
    <property type="component" value="Unassembled WGS sequence"/>
</dbReference>
<dbReference type="InterPro" id="IPR022398">
    <property type="entry name" value="Peptidase_S8_His-AS"/>
</dbReference>
<dbReference type="EMBL" id="UASS01000039">
    <property type="protein sequence ID" value="SPX62548.1"/>
    <property type="molecule type" value="Genomic_DNA"/>
</dbReference>
<proteinExistence type="inferred from homology"/>
<protein>
    <submittedName>
        <fullName evidence="9">AprE, Subtilisin-like serine protease</fullName>
        <ecNumber evidence="9">3.4.21.-</ecNumber>
    </submittedName>
    <submittedName>
        <fullName evidence="8">Serine metalloprotease</fullName>
    </submittedName>
</protein>
<dbReference type="PATRIC" id="fig|453.4.peg.2336"/>
<dbReference type="EC" id="3.4.21.-" evidence="9"/>
<keyword evidence="6" id="KW-0732">Signal</keyword>
<dbReference type="SUPFAM" id="SSF52743">
    <property type="entry name" value="Subtilisin-like"/>
    <property type="match status" value="1"/>
</dbReference>
<dbReference type="PRINTS" id="PR00723">
    <property type="entry name" value="SUBTILISIN"/>
</dbReference>
<evidence type="ECO:0000256" key="5">
    <source>
        <dbReference type="PROSITE-ProRule" id="PRU01240"/>
    </source>
</evidence>
<keyword evidence="10" id="KW-1185">Reference proteome</keyword>
<organism evidence="8 10">
    <name type="scientific">Legionella feeleii</name>
    <dbReference type="NCBI Taxonomy" id="453"/>
    <lineage>
        <taxon>Bacteria</taxon>
        <taxon>Pseudomonadati</taxon>
        <taxon>Pseudomonadota</taxon>
        <taxon>Gammaproteobacteria</taxon>
        <taxon>Legionellales</taxon>
        <taxon>Legionellaceae</taxon>
        <taxon>Legionella</taxon>
    </lineage>
</organism>